<feature type="domain" description="Aminotransferase class I/classII large" evidence="11">
    <location>
        <begin position="80"/>
        <end position="349"/>
    </location>
</feature>
<name>A0A916JX06_9BURK</name>
<evidence type="ECO:0000256" key="6">
    <source>
        <dbReference type="ARBA" id="ARBA00022679"/>
    </source>
</evidence>
<evidence type="ECO:0000256" key="2">
    <source>
        <dbReference type="ARBA" id="ARBA00005011"/>
    </source>
</evidence>
<reference evidence="12 13" key="1">
    <citation type="submission" date="2021-06" db="EMBL/GenBank/DDBJ databases">
        <authorList>
            <person name="Szabo G."/>
        </authorList>
    </citation>
    <scope>NUCLEOTIDE SEQUENCE [LARGE SCALE GENOMIC DNA]</scope>
    <source>
        <strain evidence="12">MYVALT</strain>
    </source>
</reference>
<dbReference type="Pfam" id="PF00155">
    <property type="entry name" value="Aminotran_1_2"/>
    <property type="match status" value="1"/>
</dbReference>
<evidence type="ECO:0000256" key="8">
    <source>
        <dbReference type="ARBA" id="ARBA00023102"/>
    </source>
</evidence>
<evidence type="ECO:0000256" key="3">
    <source>
        <dbReference type="ARBA" id="ARBA00007970"/>
    </source>
</evidence>
<comment type="subunit">
    <text evidence="10">Homodimer.</text>
</comment>
<evidence type="ECO:0000313" key="13">
    <source>
        <dbReference type="Proteomes" id="UP000693996"/>
    </source>
</evidence>
<keyword evidence="4 10" id="KW-0032">Aminotransferase</keyword>
<dbReference type="KEGG" id="vtr:MYVALT_E_00450"/>
<protein>
    <recommendedName>
        <fullName evidence="10">Histidinol-phosphate aminotransferase</fullName>
        <ecNumber evidence="10">2.6.1.9</ecNumber>
    </recommendedName>
    <alternativeName>
        <fullName evidence="10">Imidazole acetol-phosphate transaminase</fullName>
    </alternativeName>
</protein>
<dbReference type="Proteomes" id="UP000693996">
    <property type="component" value="Chromosome"/>
</dbReference>
<keyword evidence="8 10" id="KW-0368">Histidine biosynthesis</keyword>
<evidence type="ECO:0000313" key="12">
    <source>
        <dbReference type="EMBL" id="CAG7603318.1"/>
    </source>
</evidence>
<dbReference type="CDD" id="cd00609">
    <property type="entry name" value="AAT_like"/>
    <property type="match status" value="1"/>
</dbReference>
<organism evidence="12 13">
    <name type="scientific">Candidatus Vallotiella hemipterorum</name>
    <dbReference type="NCBI Taxonomy" id="1177213"/>
    <lineage>
        <taxon>Bacteria</taxon>
        <taxon>Pseudomonadati</taxon>
        <taxon>Pseudomonadota</taxon>
        <taxon>Betaproteobacteria</taxon>
        <taxon>Burkholderiales</taxon>
        <taxon>Burkholderiaceae</taxon>
        <taxon>Candidatus Vallotiella</taxon>
    </lineage>
</organism>
<keyword evidence="5 10" id="KW-0028">Amino-acid biosynthesis</keyword>
<evidence type="ECO:0000256" key="1">
    <source>
        <dbReference type="ARBA" id="ARBA00001933"/>
    </source>
</evidence>
<dbReference type="GO" id="GO:0000105">
    <property type="term" value="P:L-histidine biosynthetic process"/>
    <property type="evidence" value="ECO:0007669"/>
    <property type="project" value="UniProtKB-UniRule"/>
</dbReference>
<evidence type="ECO:0000256" key="5">
    <source>
        <dbReference type="ARBA" id="ARBA00022605"/>
    </source>
</evidence>
<evidence type="ECO:0000256" key="7">
    <source>
        <dbReference type="ARBA" id="ARBA00022898"/>
    </source>
</evidence>
<feature type="modified residue" description="N6-(pyridoxal phosphate)lysine" evidence="10">
    <location>
        <position position="217"/>
    </location>
</feature>
<dbReference type="EC" id="2.6.1.9" evidence="10"/>
<comment type="catalytic activity">
    <reaction evidence="9 10">
        <text>L-histidinol phosphate + 2-oxoglutarate = 3-(imidazol-4-yl)-2-oxopropyl phosphate + L-glutamate</text>
        <dbReference type="Rhea" id="RHEA:23744"/>
        <dbReference type="ChEBI" id="CHEBI:16810"/>
        <dbReference type="ChEBI" id="CHEBI:29985"/>
        <dbReference type="ChEBI" id="CHEBI:57766"/>
        <dbReference type="ChEBI" id="CHEBI:57980"/>
        <dbReference type="EC" id="2.6.1.9"/>
    </reaction>
</comment>
<dbReference type="GO" id="GO:0030170">
    <property type="term" value="F:pyridoxal phosphate binding"/>
    <property type="evidence" value="ECO:0007669"/>
    <property type="project" value="InterPro"/>
</dbReference>
<dbReference type="HAMAP" id="MF_01023">
    <property type="entry name" value="HisC_aminotrans_2"/>
    <property type="match status" value="1"/>
</dbReference>
<comment type="cofactor">
    <cofactor evidence="1 10">
        <name>pyridoxal 5'-phosphate</name>
        <dbReference type="ChEBI" id="CHEBI:597326"/>
    </cofactor>
</comment>
<dbReference type="AlphaFoldDB" id="A0A916JX06"/>
<dbReference type="NCBIfam" id="TIGR01141">
    <property type="entry name" value="hisC"/>
    <property type="match status" value="1"/>
</dbReference>
<gene>
    <name evidence="12" type="primary">hisC1</name>
    <name evidence="10" type="synonym">hisC</name>
    <name evidence="12" type="ORF">MYVALT_E_00450</name>
</gene>
<evidence type="ECO:0000256" key="10">
    <source>
        <dbReference type="HAMAP-Rule" id="MF_01023"/>
    </source>
</evidence>
<comment type="similarity">
    <text evidence="3 10">Belongs to the class-II pyridoxal-phosphate-dependent aminotransferase family. Histidinol-phosphate aminotransferase subfamily.</text>
</comment>
<evidence type="ECO:0000256" key="4">
    <source>
        <dbReference type="ARBA" id="ARBA00022576"/>
    </source>
</evidence>
<proteinExistence type="inferred from homology"/>
<dbReference type="EMBL" id="OU343031">
    <property type="protein sequence ID" value="CAG7603318.1"/>
    <property type="molecule type" value="Genomic_DNA"/>
</dbReference>
<dbReference type="InterPro" id="IPR004839">
    <property type="entry name" value="Aminotransferase_I/II_large"/>
</dbReference>
<accession>A0A916JX06</accession>
<sequence length="356" mass="39585">MTMPWDVIRTDILAITSYPVPHAEGFIKLDAMENPYALPLPLSDQLGERIAQVALNRYPLPRPRQLLDKLKCVMHIPDDCDVLLGNGSDELINLIATACAKPGAKILAPVPGFVMYSMSAKLAHIEFVGVPLNVDLTLDVGAMLRAIAVYQPAVIYLSYPNNPTGTLFCDSDIERIVRAANRSLIVIDEAYQLFAQRTWISRVSEFDNVVVMRTVSKIGLAGIRLGYLVGLPVWISEFDKVRPPYNINVLTQATVDFMLDHLDVLEMQAAETRAQRARLALEIKALPNFHVFPSSANFLLVRVVDATEVFNALLRAWILIKNVSKMHPLLVECLRITVGTSDENTQLIATLKNTLL</sequence>
<keyword evidence="7 10" id="KW-0663">Pyridoxal phosphate</keyword>
<dbReference type="PANTHER" id="PTHR42885:SF2">
    <property type="entry name" value="HISTIDINOL-PHOSPHATE AMINOTRANSFERASE"/>
    <property type="match status" value="1"/>
</dbReference>
<dbReference type="GO" id="GO:0004400">
    <property type="term" value="F:histidinol-phosphate transaminase activity"/>
    <property type="evidence" value="ECO:0007669"/>
    <property type="project" value="UniProtKB-UniRule"/>
</dbReference>
<dbReference type="InterPro" id="IPR005861">
    <property type="entry name" value="HisP_aminotrans"/>
</dbReference>
<comment type="pathway">
    <text evidence="2 10">Amino-acid biosynthesis; L-histidine biosynthesis; L-histidine from 5-phospho-alpha-D-ribose 1-diphosphate: step 7/9.</text>
</comment>
<evidence type="ECO:0000256" key="9">
    <source>
        <dbReference type="ARBA" id="ARBA00047481"/>
    </source>
</evidence>
<keyword evidence="13" id="KW-1185">Reference proteome</keyword>
<dbReference type="RefSeq" id="WP_216797196.1">
    <property type="nucleotide sequence ID" value="NZ_OU343031.1"/>
</dbReference>
<dbReference type="PANTHER" id="PTHR42885">
    <property type="entry name" value="HISTIDINOL-PHOSPHATE AMINOTRANSFERASE-RELATED"/>
    <property type="match status" value="1"/>
</dbReference>
<evidence type="ECO:0000259" key="11">
    <source>
        <dbReference type="Pfam" id="PF00155"/>
    </source>
</evidence>
<keyword evidence="6 10" id="KW-0808">Transferase</keyword>